<evidence type="ECO:0000313" key="3">
    <source>
        <dbReference type="EMBL" id="ORD99243.1"/>
    </source>
</evidence>
<dbReference type="Proteomes" id="UP000192501">
    <property type="component" value="Unassembled WGS sequence"/>
</dbReference>
<dbReference type="Proteomes" id="UP000192356">
    <property type="component" value="Unassembled WGS sequence"/>
</dbReference>
<dbReference type="VEuPathDB" id="MicrosporidiaDB:HERIO_433"/>
<dbReference type="EMBL" id="LTAI01000254">
    <property type="protein sequence ID" value="ORD99243.1"/>
    <property type="molecule type" value="Genomic_DNA"/>
</dbReference>
<feature type="compositionally biased region" description="Basic residues" evidence="1">
    <location>
        <begin position="64"/>
        <end position="87"/>
    </location>
</feature>
<accession>A0A1X0QHK8</accession>
<reference evidence="4 5" key="1">
    <citation type="journal article" date="2017" name="Environ. Microbiol.">
        <title>Decay of the glycolytic pathway and adaptation to intranuclear parasitism within Enterocytozoonidae microsporidia.</title>
        <authorList>
            <person name="Wiredu Boakye D."/>
            <person name="Jaroenlak P."/>
            <person name="Prachumwat A."/>
            <person name="Williams T.A."/>
            <person name="Bateman K.S."/>
            <person name="Itsathitphaisarn O."/>
            <person name="Sritunyalucksana K."/>
            <person name="Paszkiewicz K.H."/>
            <person name="Moore K.A."/>
            <person name="Stentiford G.D."/>
            <person name="Williams B.A."/>
        </authorList>
    </citation>
    <scope>NUCLEOTIDE SEQUENCE [LARGE SCALE GENOMIC DNA]</scope>
    <source>
        <strain evidence="3">Canceri</strain>
        <strain evidence="5">canceri</strain>
        <strain evidence="2 4">GB1</strain>
    </source>
</reference>
<feature type="compositionally biased region" description="Basic and acidic residues" evidence="1">
    <location>
        <begin position="88"/>
        <end position="102"/>
    </location>
</feature>
<gene>
    <name evidence="3" type="ORF">A0H76_1166</name>
    <name evidence="2" type="ORF">HERIO_433</name>
</gene>
<comment type="caution">
    <text evidence="3">The sequence shown here is derived from an EMBL/GenBank/DDBJ whole genome shotgun (WGS) entry which is preliminary data.</text>
</comment>
<organism evidence="3 5">
    <name type="scientific">Hepatospora eriocheir</name>
    <dbReference type="NCBI Taxonomy" id="1081669"/>
    <lineage>
        <taxon>Eukaryota</taxon>
        <taxon>Fungi</taxon>
        <taxon>Fungi incertae sedis</taxon>
        <taxon>Microsporidia</taxon>
        <taxon>Hepatosporidae</taxon>
        <taxon>Hepatospora</taxon>
    </lineage>
</organism>
<dbReference type="EMBL" id="LVKB01000012">
    <property type="protein sequence ID" value="ORD97731.1"/>
    <property type="molecule type" value="Genomic_DNA"/>
</dbReference>
<dbReference type="AlphaFoldDB" id="A0A1X0QHK8"/>
<evidence type="ECO:0000313" key="4">
    <source>
        <dbReference type="Proteomes" id="UP000192356"/>
    </source>
</evidence>
<feature type="region of interest" description="Disordered" evidence="1">
    <location>
        <begin position="59"/>
        <end position="102"/>
    </location>
</feature>
<keyword evidence="4" id="KW-1185">Reference proteome</keyword>
<evidence type="ECO:0000313" key="2">
    <source>
        <dbReference type="EMBL" id="ORD97731.1"/>
    </source>
</evidence>
<evidence type="ECO:0000313" key="5">
    <source>
        <dbReference type="Proteomes" id="UP000192501"/>
    </source>
</evidence>
<dbReference type="VEuPathDB" id="MicrosporidiaDB:A0H76_1166"/>
<name>A0A1X0QHK8_9MICR</name>
<sequence>MLLFISLLCAKRHHVIKNFPGIRLTDDNCNSTKPLDIKNRFWVTEERKKMYSDLYQNPEIGHPKALHKTNHHSFKHHKKECKIKHPKNKQEKPIEVNKPKTREEKYNEIYQRILKKKQAKHNDENNPKLTLNCKIEIGIKNKKK</sequence>
<protein>
    <submittedName>
        <fullName evidence="3">Uncharacterized protein</fullName>
    </submittedName>
</protein>
<evidence type="ECO:0000256" key="1">
    <source>
        <dbReference type="SAM" id="MobiDB-lite"/>
    </source>
</evidence>
<proteinExistence type="predicted"/>